<dbReference type="KEGG" id="shi:Shel_16900"/>
<dbReference type="STRING" id="471855.Shel_16900"/>
<dbReference type="Proteomes" id="UP000002026">
    <property type="component" value="Chromosome"/>
</dbReference>
<reference evidence="2 3" key="1">
    <citation type="journal article" date="2009" name="Stand. Genomic Sci.">
        <title>Complete genome sequence of Slackia heliotrinireducens type strain (RHS 1).</title>
        <authorList>
            <person name="Pukall R."/>
            <person name="Lapidus A."/>
            <person name="Nolan M."/>
            <person name="Copeland A."/>
            <person name="Glavina Del Rio T."/>
            <person name="Lucas S."/>
            <person name="Chen F."/>
            <person name="Tice H."/>
            <person name="Cheng J.F."/>
            <person name="Chertkov O."/>
            <person name="Bruce D."/>
            <person name="Goodwin L."/>
            <person name="Kuske C."/>
            <person name="Brettin T."/>
            <person name="Detter J.C."/>
            <person name="Han C."/>
            <person name="Pitluck S."/>
            <person name="Pati A."/>
            <person name="Mavrommatis K."/>
            <person name="Ivanova N."/>
            <person name="Ovchinnikova G."/>
            <person name="Chen A."/>
            <person name="Palaniappan K."/>
            <person name="Schneider S."/>
            <person name="Rohde M."/>
            <person name="Chain P."/>
            <person name="D'haeseleer P."/>
            <person name="Goker M."/>
            <person name="Bristow J."/>
            <person name="Eisen J.A."/>
            <person name="Markowitz V."/>
            <person name="Kyrpides N.C."/>
            <person name="Klenk H.P."/>
            <person name="Hugenholtz P."/>
        </authorList>
    </citation>
    <scope>NUCLEOTIDE SEQUENCE [LARGE SCALE GENOMIC DNA]</scope>
    <source>
        <strain evidence="3">ATCC 29202 / DSM 20476 / NCTC 11029 / RHS 1</strain>
    </source>
</reference>
<evidence type="ECO:0000256" key="1">
    <source>
        <dbReference type="SAM" id="MobiDB-lite"/>
    </source>
</evidence>
<dbReference type="EMBL" id="CP001684">
    <property type="protein sequence ID" value="ACV22709.1"/>
    <property type="molecule type" value="Genomic_DNA"/>
</dbReference>
<dbReference type="RefSeq" id="WP_012798811.1">
    <property type="nucleotide sequence ID" value="NC_013165.1"/>
</dbReference>
<sequence>MSLVRPSTIIQIMLMPEDYRDGVDVELKRSYIHLAQAIVSELPEDARDDGSIMRLSARLMKPFWDTDDPAACELWNVSMMRWLRNTTRIMSNDMKQYNECAHPGGLPAINYSYVDFDFGRGKGVFRIKLLDENQIPENAPHMVSKGRELLNDQAFGDADIVLVRMPSKASYTRQLEAFAEETAAYEEEKRRREQLAAEAEDMQAEHAQDPSASGDRLAVDGGDADAASEPEPLVKPEFTLDYSVWGIEYADGTVLEFDAKA</sequence>
<dbReference type="HOGENOM" id="CLU_1022088_0_0_11"/>
<protein>
    <submittedName>
        <fullName evidence="2">Uncharacterized protein</fullName>
    </submittedName>
</protein>
<proteinExistence type="predicted"/>
<gene>
    <name evidence="2" type="ordered locus">Shel_16900</name>
</gene>
<accession>C7N724</accession>
<name>C7N724_SLAHD</name>
<organism evidence="2 3">
    <name type="scientific">Slackia heliotrinireducens (strain ATCC 29202 / DSM 20476 / NCTC 11029 / RHS 1)</name>
    <name type="common">Peptococcus heliotrinreducens</name>
    <dbReference type="NCBI Taxonomy" id="471855"/>
    <lineage>
        <taxon>Bacteria</taxon>
        <taxon>Bacillati</taxon>
        <taxon>Actinomycetota</taxon>
        <taxon>Coriobacteriia</taxon>
        <taxon>Eggerthellales</taxon>
        <taxon>Eggerthellaceae</taxon>
        <taxon>Slackia</taxon>
    </lineage>
</organism>
<keyword evidence="3" id="KW-1185">Reference proteome</keyword>
<evidence type="ECO:0000313" key="3">
    <source>
        <dbReference type="Proteomes" id="UP000002026"/>
    </source>
</evidence>
<dbReference type="eggNOG" id="ENOG5031TTF">
    <property type="taxonomic scope" value="Bacteria"/>
</dbReference>
<dbReference type="AlphaFoldDB" id="C7N724"/>
<feature type="region of interest" description="Disordered" evidence="1">
    <location>
        <begin position="189"/>
        <end position="233"/>
    </location>
</feature>
<evidence type="ECO:0000313" key="2">
    <source>
        <dbReference type="EMBL" id="ACV22709.1"/>
    </source>
</evidence>